<evidence type="ECO:0000256" key="8">
    <source>
        <dbReference type="ARBA" id="ARBA00023210"/>
    </source>
</evidence>
<dbReference type="SUPFAM" id="SSF52540">
    <property type="entry name" value="P-loop containing nucleoside triphosphate hydrolases"/>
    <property type="match status" value="1"/>
</dbReference>
<dbReference type="InterPro" id="IPR027417">
    <property type="entry name" value="P-loop_NTPase"/>
</dbReference>
<dbReference type="Proteomes" id="UP000294882">
    <property type="component" value="Unassembled WGS sequence"/>
</dbReference>
<proteinExistence type="inferred from homology"/>
<dbReference type="GO" id="GO:0046872">
    <property type="term" value="F:metal ion binding"/>
    <property type="evidence" value="ECO:0007669"/>
    <property type="project" value="UniProtKB-KW"/>
</dbReference>
<reference evidence="12 13" key="1">
    <citation type="submission" date="2019-03" db="EMBL/GenBank/DDBJ databases">
        <title>Genomic Encyclopedia of Archaeal and Bacterial Type Strains, Phase II (KMG-II): from individual species to whole genera.</title>
        <authorList>
            <person name="Goeker M."/>
        </authorList>
    </citation>
    <scope>NUCLEOTIDE SEQUENCE [LARGE SCALE GENOMIC DNA]</scope>
    <source>
        <strain evidence="12 13">ATCC 25591</strain>
    </source>
</reference>
<sequence length="200" mass="22971">MAITQLSFFITYNYLIMWKFLKGSTSQNSWYSHSGKELVFWGRSNVGKSSLINAISGDKISRTSQKPGKTREINYFETNNGKIIVDLPGYGYANVSKKMQDKISGLIDHYFTFSQNEKEVLLLLDAKIGVTAIDKEMINYLMSKNLVVHFVFTKLDKAKQEEIYASRKQINEISENINIFFVSNTTKKGINTLKEFLNIY</sequence>
<evidence type="ECO:0000313" key="13">
    <source>
        <dbReference type="Proteomes" id="UP000294882"/>
    </source>
</evidence>
<evidence type="ECO:0000313" key="12">
    <source>
        <dbReference type="EMBL" id="TDU96685.1"/>
    </source>
</evidence>
<protein>
    <recommendedName>
        <fullName evidence="10">Probable GTP-binding protein EngB</fullName>
    </recommendedName>
</protein>
<evidence type="ECO:0000256" key="5">
    <source>
        <dbReference type="ARBA" id="ARBA00022741"/>
    </source>
</evidence>
<evidence type="ECO:0000256" key="10">
    <source>
        <dbReference type="HAMAP-Rule" id="MF_00321"/>
    </source>
</evidence>
<dbReference type="CDD" id="cd01876">
    <property type="entry name" value="YihA_EngB"/>
    <property type="match status" value="1"/>
</dbReference>
<organism evidence="12 13">
    <name type="scientific">Metamycoplasma hyosynoviae</name>
    <dbReference type="NCBI Taxonomy" id="29559"/>
    <lineage>
        <taxon>Bacteria</taxon>
        <taxon>Bacillati</taxon>
        <taxon>Mycoplasmatota</taxon>
        <taxon>Mycoplasmoidales</taxon>
        <taxon>Metamycoplasmataceae</taxon>
        <taxon>Metamycoplasma</taxon>
    </lineage>
</organism>
<keyword evidence="3 10" id="KW-0132">Cell division</keyword>
<dbReference type="InterPro" id="IPR019987">
    <property type="entry name" value="GTP-bd_ribosome_bio_YsxC"/>
</dbReference>
<feature type="domain" description="EngB-type G" evidence="11">
    <location>
        <begin position="34"/>
        <end position="200"/>
    </location>
</feature>
<evidence type="ECO:0000256" key="3">
    <source>
        <dbReference type="ARBA" id="ARBA00022618"/>
    </source>
</evidence>
<evidence type="ECO:0000256" key="4">
    <source>
        <dbReference type="ARBA" id="ARBA00022723"/>
    </source>
</evidence>
<dbReference type="PANTHER" id="PTHR11649">
    <property type="entry name" value="MSS1/TRME-RELATED GTP-BINDING PROTEIN"/>
    <property type="match status" value="1"/>
</dbReference>
<keyword evidence="4" id="KW-0479">Metal-binding</keyword>
<keyword evidence="5 10" id="KW-0547">Nucleotide-binding</keyword>
<dbReference type="RefSeq" id="WP_241033041.1">
    <property type="nucleotide sequence ID" value="NZ_CP008748.1"/>
</dbReference>
<comment type="cofactor">
    <cofactor evidence="1">
        <name>Mg(2+)</name>
        <dbReference type="ChEBI" id="CHEBI:18420"/>
    </cofactor>
</comment>
<keyword evidence="9 10" id="KW-0131">Cell cycle</keyword>
<dbReference type="GO" id="GO:0005525">
    <property type="term" value="F:GTP binding"/>
    <property type="evidence" value="ECO:0007669"/>
    <property type="project" value="UniProtKB-UniRule"/>
</dbReference>
<dbReference type="PROSITE" id="PS51706">
    <property type="entry name" value="G_ENGB"/>
    <property type="match status" value="1"/>
</dbReference>
<dbReference type="EMBL" id="SOCH01000005">
    <property type="protein sequence ID" value="TDU96685.1"/>
    <property type="molecule type" value="Genomic_DNA"/>
</dbReference>
<dbReference type="GO" id="GO:0000917">
    <property type="term" value="P:division septum assembly"/>
    <property type="evidence" value="ECO:0007669"/>
    <property type="project" value="UniProtKB-KW"/>
</dbReference>
<accession>A0A4R7TV20</accession>
<keyword evidence="7 10" id="KW-0342">GTP-binding</keyword>
<dbReference type="PANTHER" id="PTHR11649:SF13">
    <property type="entry name" value="ENGB-TYPE G DOMAIN-CONTAINING PROTEIN"/>
    <property type="match status" value="1"/>
</dbReference>
<dbReference type="NCBIfam" id="TIGR00231">
    <property type="entry name" value="small_GTP"/>
    <property type="match status" value="1"/>
</dbReference>
<dbReference type="GeneID" id="75104997"/>
<dbReference type="Gene3D" id="3.40.50.300">
    <property type="entry name" value="P-loop containing nucleotide triphosphate hydrolases"/>
    <property type="match status" value="1"/>
</dbReference>
<dbReference type="AlphaFoldDB" id="A0A4R7TV20"/>
<gene>
    <name evidence="10" type="primary">engB</name>
    <name evidence="12" type="ORF">JN03_0558</name>
</gene>
<evidence type="ECO:0000256" key="7">
    <source>
        <dbReference type="ARBA" id="ARBA00023134"/>
    </source>
</evidence>
<dbReference type="InterPro" id="IPR030393">
    <property type="entry name" value="G_ENGB_dom"/>
</dbReference>
<dbReference type="InterPro" id="IPR006073">
    <property type="entry name" value="GTP-bd"/>
</dbReference>
<evidence type="ECO:0000256" key="9">
    <source>
        <dbReference type="ARBA" id="ARBA00023306"/>
    </source>
</evidence>
<dbReference type="HAMAP" id="MF_00321">
    <property type="entry name" value="GTPase_EngB"/>
    <property type="match status" value="1"/>
</dbReference>
<name>A0A4R7TV20_9BACT</name>
<comment type="caution">
    <text evidence="12">The sequence shown here is derived from an EMBL/GenBank/DDBJ whole genome shotgun (WGS) entry which is preliminary data.</text>
</comment>
<evidence type="ECO:0000256" key="2">
    <source>
        <dbReference type="ARBA" id="ARBA00009638"/>
    </source>
</evidence>
<dbReference type="Pfam" id="PF01926">
    <property type="entry name" value="MMR_HSR1"/>
    <property type="match status" value="1"/>
</dbReference>
<comment type="function">
    <text evidence="10">Necessary for normal cell division and for the maintenance of normal septation.</text>
</comment>
<dbReference type="NCBIfam" id="TIGR03598">
    <property type="entry name" value="GTPase_YsxC"/>
    <property type="match status" value="1"/>
</dbReference>
<keyword evidence="8 10" id="KW-0717">Septation</keyword>
<comment type="similarity">
    <text evidence="2 10">Belongs to the TRAFAC class TrmE-Era-EngA-EngB-Septin-like GTPase superfamily. EngB GTPase family.</text>
</comment>
<evidence type="ECO:0000256" key="1">
    <source>
        <dbReference type="ARBA" id="ARBA00001946"/>
    </source>
</evidence>
<keyword evidence="6" id="KW-0460">Magnesium</keyword>
<evidence type="ECO:0000256" key="6">
    <source>
        <dbReference type="ARBA" id="ARBA00022842"/>
    </source>
</evidence>
<dbReference type="InterPro" id="IPR005225">
    <property type="entry name" value="Small_GTP-bd"/>
</dbReference>
<evidence type="ECO:0000259" key="11">
    <source>
        <dbReference type="PROSITE" id="PS51706"/>
    </source>
</evidence>